<dbReference type="InterPro" id="IPR003594">
    <property type="entry name" value="HATPase_dom"/>
</dbReference>
<dbReference type="Pfam" id="PF00512">
    <property type="entry name" value="HisKA"/>
    <property type="match status" value="1"/>
</dbReference>
<comment type="caution">
    <text evidence="15">The sequence shown here is derived from an EMBL/GenBank/DDBJ whole genome shotgun (WGS) entry which is preliminary data.</text>
</comment>
<feature type="region of interest" description="Disordered" evidence="11">
    <location>
        <begin position="16"/>
        <end position="108"/>
    </location>
</feature>
<dbReference type="CDD" id="cd06225">
    <property type="entry name" value="HAMP"/>
    <property type="match status" value="1"/>
</dbReference>
<dbReference type="SMART" id="SM00304">
    <property type="entry name" value="HAMP"/>
    <property type="match status" value="1"/>
</dbReference>
<keyword evidence="10 12" id="KW-0472">Membrane</keyword>
<dbReference type="GO" id="GO:0016301">
    <property type="term" value="F:kinase activity"/>
    <property type="evidence" value="ECO:0007669"/>
    <property type="project" value="UniProtKB-KW"/>
</dbReference>
<keyword evidence="6 12" id="KW-0812">Transmembrane</keyword>
<evidence type="ECO:0000256" key="3">
    <source>
        <dbReference type="ARBA" id="ARBA00012438"/>
    </source>
</evidence>
<name>A0ABQ5RBM7_9MICO</name>
<feature type="compositionally biased region" description="Basic and acidic residues" evidence="11">
    <location>
        <begin position="32"/>
        <end position="47"/>
    </location>
</feature>
<evidence type="ECO:0000256" key="6">
    <source>
        <dbReference type="ARBA" id="ARBA00022692"/>
    </source>
</evidence>
<dbReference type="SUPFAM" id="SSF55874">
    <property type="entry name" value="ATPase domain of HSP90 chaperone/DNA topoisomerase II/histidine kinase"/>
    <property type="match status" value="1"/>
</dbReference>
<dbReference type="EMBL" id="BSDQ01000001">
    <property type="protein sequence ID" value="GLI29315.1"/>
    <property type="molecule type" value="Genomic_DNA"/>
</dbReference>
<feature type="transmembrane region" description="Helical" evidence="12">
    <location>
        <begin position="298"/>
        <end position="319"/>
    </location>
</feature>
<evidence type="ECO:0000256" key="2">
    <source>
        <dbReference type="ARBA" id="ARBA00004236"/>
    </source>
</evidence>
<evidence type="ECO:0000256" key="1">
    <source>
        <dbReference type="ARBA" id="ARBA00000085"/>
    </source>
</evidence>
<evidence type="ECO:0000313" key="15">
    <source>
        <dbReference type="EMBL" id="GLI29315.1"/>
    </source>
</evidence>
<comment type="catalytic activity">
    <reaction evidence="1">
        <text>ATP + protein L-histidine = ADP + protein N-phospho-L-histidine.</text>
        <dbReference type="EC" id="2.7.13.3"/>
    </reaction>
</comment>
<keyword evidence="8 12" id="KW-1133">Transmembrane helix</keyword>
<dbReference type="EC" id="2.7.13.3" evidence="3"/>
<evidence type="ECO:0000259" key="13">
    <source>
        <dbReference type="PROSITE" id="PS50109"/>
    </source>
</evidence>
<dbReference type="PRINTS" id="PR00344">
    <property type="entry name" value="BCTRLSENSOR"/>
</dbReference>
<keyword evidence="9" id="KW-0902">Two-component regulatory system</keyword>
<dbReference type="Proteomes" id="UP001144451">
    <property type="component" value="Unassembled WGS sequence"/>
</dbReference>
<dbReference type="Pfam" id="PF02518">
    <property type="entry name" value="HATPase_c"/>
    <property type="match status" value="1"/>
</dbReference>
<dbReference type="Gene3D" id="6.10.340.10">
    <property type="match status" value="1"/>
</dbReference>
<dbReference type="CDD" id="cd00082">
    <property type="entry name" value="HisKA"/>
    <property type="match status" value="1"/>
</dbReference>
<dbReference type="Pfam" id="PF00672">
    <property type="entry name" value="HAMP"/>
    <property type="match status" value="1"/>
</dbReference>
<keyword evidence="5" id="KW-0808">Transferase</keyword>
<dbReference type="InterPro" id="IPR036890">
    <property type="entry name" value="HATPase_C_sf"/>
</dbReference>
<evidence type="ECO:0000259" key="14">
    <source>
        <dbReference type="PROSITE" id="PS50885"/>
    </source>
</evidence>
<reference evidence="15" key="1">
    <citation type="submission" date="2022-12" db="EMBL/GenBank/DDBJ databases">
        <title>Reference genome sequencing for broad-spectrum identification of bacterial and archaeal isolates by mass spectrometry.</title>
        <authorList>
            <person name="Sekiguchi Y."/>
            <person name="Tourlousse D.M."/>
        </authorList>
    </citation>
    <scope>NUCLEOTIDE SEQUENCE</scope>
    <source>
        <strain evidence="15">5-2</strain>
    </source>
</reference>
<feature type="domain" description="Histidine kinase" evidence="13">
    <location>
        <begin position="382"/>
        <end position="593"/>
    </location>
</feature>
<keyword evidence="7 15" id="KW-0418">Kinase</keyword>
<evidence type="ECO:0000313" key="16">
    <source>
        <dbReference type="Proteomes" id="UP001144451"/>
    </source>
</evidence>
<dbReference type="InterPro" id="IPR003661">
    <property type="entry name" value="HisK_dim/P_dom"/>
</dbReference>
<evidence type="ECO:0000256" key="12">
    <source>
        <dbReference type="SAM" id="Phobius"/>
    </source>
</evidence>
<feature type="domain" description="HAMP" evidence="14">
    <location>
        <begin position="321"/>
        <end position="374"/>
    </location>
</feature>
<dbReference type="PROSITE" id="PS50109">
    <property type="entry name" value="HIS_KIN"/>
    <property type="match status" value="1"/>
</dbReference>
<feature type="region of interest" description="Disordered" evidence="11">
    <location>
        <begin position="598"/>
        <end position="632"/>
    </location>
</feature>
<feature type="transmembrane region" description="Helical" evidence="12">
    <location>
        <begin position="117"/>
        <end position="139"/>
    </location>
</feature>
<keyword evidence="16" id="KW-1185">Reference proteome</keyword>
<evidence type="ECO:0000256" key="9">
    <source>
        <dbReference type="ARBA" id="ARBA00023012"/>
    </source>
</evidence>
<dbReference type="SUPFAM" id="SSF158472">
    <property type="entry name" value="HAMP domain-like"/>
    <property type="match status" value="1"/>
</dbReference>
<dbReference type="PROSITE" id="PS50885">
    <property type="entry name" value="HAMP"/>
    <property type="match status" value="1"/>
</dbReference>
<dbReference type="Gene3D" id="3.30.565.10">
    <property type="entry name" value="Histidine kinase-like ATPase, C-terminal domain"/>
    <property type="match status" value="1"/>
</dbReference>
<sequence length="632" mass="68750">MSYLYAVIGIVVRYTPSVDHGPAPSRSGTGWESEHEREEHMVADETRPSGPRTSPRPDAESRPGTGPRPGTEPRSGASARPRSSRRSGTTRRPRTSRGSSRPRIRRSPRRWTVRTRVLSTLLAFIAGGLAVTGVLTFAAQFRALDQRVEAELWQEHSELSLIANSTDAEGETIHTTVDSVLVNATDSAAPSDHESVIALIDGEPRYQPRQQDFALLPEPPEDASHADAAAVTAESEMVLAEILDAQVPDRTVIVPMEAHGRDLRVLIASVSVAGDEQQGVFVVANDIGAQRRELWQSVALFSGMSVLVLLLAGWVGYVVTGRLLRPLVDLRGATEQVTVTDLEHRVQVPDGGDDISALAQNFNRMLERIQEGFAEQRRFMSDVGHELRTPLTIVRGTLETTDVQDPDDVVESHQIAMEELDRMGRVVGDLSELAASSRPDYVKLRPVDLASFARSAFARIEHIGEREWILEGTADVVAEADEQRLTQAVVQLAANAVRYSDDGSRIWFGVDQVLGPEGPEIHVSVRDEGVGIDEEDQQRVFERFARAEGARGAGSGLGLPIVQAIAEGHAGAVRLLSQLGRGSTFTIVFPQFSAEAPRAVGEGAEPGSGHTGTRATYRSDDETDEPPRREQG</sequence>
<dbReference type="SUPFAM" id="SSF47384">
    <property type="entry name" value="Homodimeric domain of signal transducing histidine kinase"/>
    <property type="match status" value="1"/>
</dbReference>
<keyword evidence="4" id="KW-0597">Phosphoprotein</keyword>
<dbReference type="Gene3D" id="1.10.287.130">
    <property type="match status" value="1"/>
</dbReference>
<feature type="compositionally biased region" description="Low complexity" evidence="11">
    <location>
        <begin position="62"/>
        <end position="81"/>
    </location>
</feature>
<dbReference type="InterPro" id="IPR050428">
    <property type="entry name" value="TCS_sensor_his_kinase"/>
</dbReference>
<dbReference type="PANTHER" id="PTHR45436:SF5">
    <property type="entry name" value="SENSOR HISTIDINE KINASE TRCS"/>
    <property type="match status" value="1"/>
</dbReference>
<dbReference type="InterPro" id="IPR036097">
    <property type="entry name" value="HisK_dim/P_sf"/>
</dbReference>
<feature type="compositionally biased region" description="Basic and acidic residues" evidence="11">
    <location>
        <begin position="617"/>
        <end position="632"/>
    </location>
</feature>
<evidence type="ECO:0000256" key="8">
    <source>
        <dbReference type="ARBA" id="ARBA00022989"/>
    </source>
</evidence>
<evidence type="ECO:0000256" key="5">
    <source>
        <dbReference type="ARBA" id="ARBA00022679"/>
    </source>
</evidence>
<feature type="compositionally biased region" description="Basic residues" evidence="11">
    <location>
        <begin position="82"/>
        <end position="108"/>
    </location>
</feature>
<dbReference type="InterPro" id="IPR004358">
    <property type="entry name" value="Sig_transdc_His_kin-like_C"/>
</dbReference>
<protein>
    <recommendedName>
        <fullName evidence="3">histidine kinase</fullName>
        <ecNumber evidence="3">2.7.13.3</ecNumber>
    </recommendedName>
</protein>
<evidence type="ECO:0000256" key="11">
    <source>
        <dbReference type="SAM" id="MobiDB-lite"/>
    </source>
</evidence>
<organism evidence="15 16">
    <name type="scientific">Brachybacterium conglomeratum</name>
    <dbReference type="NCBI Taxonomy" id="47846"/>
    <lineage>
        <taxon>Bacteria</taxon>
        <taxon>Bacillati</taxon>
        <taxon>Actinomycetota</taxon>
        <taxon>Actinomycetes</taxon>
        <taxon>Micrococcales</taxon>
        <taxon>Dermabacteraceae</taxon>
        <taxon>Brachybacterium</taxon>
    </lineage>
</organism>
<evidence type="ECO:0000256" key="10">
    <source>
        <dbReference type="ARBA" id="ARBA00023136"/>
    </source>
</evidence>
<dbReference type="InterPro" id="IPR003660">
    <property type="entry name" value="HAMP_dom"/>
</dbReference>
<proteinExistence type="predicted"/>
<comment type="subcellular location">
    <subcellularLocation>
        <location evidence="2">Cell membrane</location>
    </subcellularLocation>
</comment>
<accession>A0ABQ5RBM7</accession>
<evidence type="ECO:0000256" key="7">
    <source>
        <dbReference type="ARBA" id="ARBA00022777"/>
    </source>
</evidence>
<dbReference type="SMART" id="SM00388">
    <property type="entry name" value="HisKA"/>
    <property type="match status" value="1"/>
</dbReference>
<evidence type="ECO:0000256" key="4">
    <source>
        <dbReference type="ARBA" id="ARBA00022553"/>
    </source>
</evidence>
<gene>
    <name evidence="15" type="ORF">BCONGLO52_01560</name>
</gene>
<dbReference type="InterPro" id="IPR005467">
    <property type="entry name" value="His_kinase_dom"/>
</dbReference>
<dbReference type="PANTHER" id="PTHR45436">
    <property type="entry name" value="SENSOR HISTIDINE KINASE YKOH"/>
    <property type="match status" value="1"/>
</dbReference>
<dbReference type="SMART" id="SM00387">
    <property type="entry name" value="HATPase_c"/>
    <property type="match status" value="1"/>
</dbReference>